<dbReference type="InterPro" id="IPR023213">
    <property type="entry name" value="CAT-like_dom_sf"/>
</dbReference>
<dbReference type="InterPro" id="IPR051283">
    <property type="entry name" value="Sec_Metabolite_Acyltrans"/>
</dbReference>
<dbReference type="Gene3D" id="3.30.559.10">
    <property type="entry name" value="Chloramphenicol acetyltransferase-like domain"/>
    <property type="match status" value="2"/>
</dbReference>
<dbReference type="AlphaFoldDB" id="A0AAD8J541"/>
<comment type="caution">
    <text evidence="2">The sequence shown here is derived from an EMBL/GenBank/DDBJ whole genome shotgun (WGS) entry which is preliminary data.</text>
</comment>
<evidence type="ECO:0000313" key="2">
    <source>
        <dbReference type="EMBL" id="KAK1397955.1"/>
    </source>
</evidence>
<dbReference type="EMBL" id="JAUIZM010000002">
    <property type="protein sequence ID" value="KAK1397955.1"/>
    <property type="molecule type" value="Genomic_DNA"/>
</dbReference>
<dbReference type="Pfam" id="PF02458">
    <property type="entry name" value="Transferase"/>
    <property type="match status" value="1"/>
</dbReference>
<accession>A0AAD8J541</accession>
<name>A0AAD8J541_9APIA</name>
<gene>
    <name evidence="2" type="ORF">POM88_007818</name>
</gene>
<proteinExistence type="predicted"/>
<dbReference type="PANTHER" id="PTHR31896:SF12">
    <property type="entry name" value="HXXXD-TYPE ACYL-TRANSFERASE FAMILY PROTEIN"/>
    <property type="match status" value="1"/>
</dbReference>
<dbReference type="GO" id="GO:0016740">
    <property type="term" value="F:transferase activity"/>
    <property type="evidence" value="ECO:0007669"/>
    <property type="project" value="UniProtKB-KW"/>
</dbReference>
<keyword evidence="3" id="KW-1185">Reference proteome</keyword>
<reference evidence="2" key="1">
    <citation type="submission" date="2023-02" db="EMBL/GenBank/DDBJ databases">
        <title>Genome of toxic invasive species Heracleum sosnowskyi carries increased number of genes despite the absence of recent whole-genome duplications.</title>
        <authorList>
            <person name="Schelkunov M."/>
            <person name="Shtratnikova V."/>
            <person name="Makarenko M."/>
            <person name="Klepikova A."/>
            <person name="Omelchenko D."/>
            <person name="Novikova G."/>
            <person name="Obukhova E."/>
            <person name="Bogdanov V."/>
            <person name="Penin A."/>
            <person name="Logacheva M."/>
        </authorList>
    </citation>
    <scope>NUCLEOTIDE SEQUENCE</scope>
    <source>
        <strain evidence="2">Hsosn_3</strain>
        <tissue evidence="2">Leaf</tissue>
    </source>
</reference>
<protein>
    <submittedName>
        <fullName evidence="2">Anthranilate N-benzoyltransferase protein</fullName>
    </submittedName>
</protein>
<dbReference type="SUPFAM" id="SSF52777">
    <property type="entry name" value="CoA-dependent acyltransferases"/>
    <property type="match status" value="1"/>
</dbReference>
<reference evidence="2" key="2">
    <citation type="submission" date="2023-05" db="EMBL/GenBank/DDBJ databases">
        <authorList>
            <person name="Schelkunov M.I."/>
        </authorList>
    </citation>
    <scope>NUCLEOTIDE SEQUENCE</scope>
    <source>
        <strain evidence="2">Hsosn_3</strain>
        <tissue evidence="2">Leaf</tissue>
    </source>
</reference>
<evidence type="ECO:0000313" key="3">
    <source>
        <dbReference type="Proteomes" id="UP001237642"/>
    </source>
</evidence>
<dbReference type="PANTHER" id="PTHR31896">
    <property type="entry name" value="FAMILY REGULATORY PROTEIN, PUTATIVE (AFU_ORTHOLOGUE AFUA_3G14730)-RELATED"/>
    <property type="match status" value="1"/>
</dbReference>
<sequence>MNVKLISECFIKPSNFQQERTKQVLHRTPWDLCLLTGHYIQKGLLFRKISVLDDEASSIQGFLQRLKHSLSVTLAHFYPLAGRLATQTCDDPHSYVVYIDCSHSPGAKFVHSKVDLTVSDILSPTYVPSVVQHFFDHYKAVNHDGHSLSLLTVQVTELIDGIFIGFSSNHCVADGTSFWQFINTLSEVFRENIGNEAIQISSPPVHGCWFPDGYGPFYSLPFTHHDQFINRYQVPELKERIFHFSVAALARIKAKANALCKDRGITVSTLQALSALMWRCVIRGRGLEQNHTSICRTSVNIRSRLEPPLPHNYFGNGIQTVAAVTTAGELLEHDLGWAAAQLTEAIAKHDDKAVREALLKWLQNPIIHQIEHLVKPGLVMFGSSPRFNMYGNEFGLGKAVAVLSGHDNKFDGKGTLYPGKEGGGSIDVDLCLIPHSMSALERDEEFLDALNFHSDQTM</sequence>
<evidence type="ECO:0000256" key="1">
    <source>
        <dbReference type="ARBA" id="ARBA00022679"/>
    </source>
</evidence>
<organism evidence="2 3">
    <name type="scientific">Heracleum sosnowskyi</name>
    <dbReference type="NCBI Taxonomy" id="360622"/>
    <lineage>
        <taxon>Eukaryota</taxon>
        <taxon>Viridiplantae</taxon>
        <taxon>Streptophyta</taxon>
        <taxon>Embryophyta</taxon>
        <taxon>Tracheophyta</taxon>
        <taxon>Spermatophyta</taxon>
        <taxon>Magnoliopsida</taxon>
        <taxon>eudicotyledons</taxon>
        <taxon>Gunneridae</taxon>
        <taxon>Pentapetalae</taxon>
        <taxon>asterids</taxon>
        <taxon>campanulids</taxon>
        <taxon>Apiales</taxon>
        <taxon>Apiaceae</taxon>
        <taxon>Apioideae</taxon>
        <taxon>apioid superclade</taxon>
        <taxon>Tordylieae</taxon>
        <taxon>Tordyliinae</taxon>
        <taxon>Heracleum</taxon>
    </lineage>
</organism>
<dbReference type="Proteomes" id="UP001237642">
    <property type="component" value="Unassembled WGS sequence"/>
</dbReference>
<keyword evidence="1" id="KW-0808">Transferase</keyword>